<feature type="region of interest" description="Disordered" evidence="1">
    <location>
        <begin position="135"/>
        <end position="170"/>
    </location>
</feature>
<organism evidence="2 3">
    <name type="scientific">Centaurea solstitialis</name>
    <name type="common">yellow star-thistle</name>
    <dbReference type="NCBI Taxonomy" id="347529"/>
    <lineage>
        <taxon>Eukaryota</taxon>
        <taxon>Viridiplantae</taxon>
        <taxon>Streptophyta</taxon>
        <taxon>Embryophyta</taxon>
        <taxon>Tracheophyta</taxon>
        <taxon>Spermatophyta</taxon>
        <taxon>Magnoliopsida</taxon>
        <taxon>eudicotyledons</taxon>
        <taxon>Gunneridae</taxon>
        <taxon>Pentapetalae</taxon>
        <taxon>asterids</taxon>
        <taxon>campanulids</taxon>
        <taxon>Asterales</taxon>
        <taxon>Asteraceae</taxon>
        <taxon>Carduoideae</taxon>
        <taxon>Cardueae</taxon>
        <taxon>Centaureinae</taxon>
        <taxon>Centaurea</taxon>
    </lineage>
</organism>
<evidence type="ECO:0000313" key="3">
    <source>
        <dbReference type="Proteomes" id="UP001172457"/>
    </source>
</evidence>
<sequence>MAAFIRPRQNPFRVRETASSRSETLNDQTLIFWKLPSEKFWSSRREHLLRGASNSLRDASELNPASEIFRNILLTLSAEDPSFGGNDEYFYAGLTNDFRLRLDSSCGGIFPYKSVKEARKLLDDLEAHYLDWSTDEEQEENQPAHLKEISSSDKHTHPTEDCTWKPTPLSQLEPHSGIIEQLFRQFSLEQGKMGTDVEQQIQEFVDVTTLDS</sequence>
<feature type="compositionally biased region" description="Basic and acidic residues" evidence="1">
    <location>
        <begin position="145"/>
        <end position="163"/>
    </location>
</feature>
<comment type="caution">
    <text evidence="2">The sequence shown here is derived from an EMBL/GenBank/DDBJ whole genome shotgun (WGS) entry which is preliminary data.</text>
</comment>
<name>A0AA38W8Z3_9ASTR</name>
<dbReference type="Proteomes" id="UP001172457">
    <property type="component" value="Chromosome 4"/>
</dbReference>
<reference evidence="2" key="1">
    <citation type="submission" date="2023-03" db="EMBL/GenBank/DDBJ databases">
        <title>Chromosome-scale reference genome and RAD-based genetic map of yellow starthistle (Centaurea solstitialis) reveal putative structural variation and QTLs associated with invader traits.</title>
        <authorList>
            <person name="Reatini B."/>
            <person name="Cang F.A."/>
            <person name="Jiang Q."/>
            <person name="Mckibben M.T.W."/>
            <person name="Barker M.S."/>
            <person name="Rieseberg L.H."/>
            <person name="Dlugosch K.M."/>
        </authorList>
    </citation>
    <scope>NUCLEOTIDE SEQUENCE</scope>
    <source>
        <strain evidence="2">CAN-66</strain>
        <tissue evidence="2">Leaf</tissue>
    </source>
</reference>
<evidence type="ECO:0000313" key="2">
    <source>
        <dbReference type="EMBL" id="KAJ9552877.1"/>
    </source>
</evidence>
<dbReference type="EMBL" id="JARYMX010000004">
    <property type="protein sequence ID" value="KAJ9552877.1"/>
    <property type="molecule type" value="Genomic_DNA"/>
</dbReference>
<accession>A0AA38W8Z3</accession>
<gene>
    <name evidence="2" type="ORF">OSB04_016922</name>
</gene>
<dbReference type="AlphaFoldDB" id="A0AA38W8Z3"/>
<protein>
    <submittedName>
        <fullName evidence="2">Uncharacterized protein</fullName>
    </submittedName>
</protein>
<evidence type="ECO:0000256" key="1">
    <source>
        <dbReference type="SAM" id="MobiDB-lite"/>
    </source>
</evidence>
<keyword evidence="3" id="KW-1185">Reference proteome</keyword>
<proteinExistence type="predicted"/>